<dbReference type="InterPro" id="IPR000182">
    <property type="entry name" value="GNAT_dom"/>
</dbReference>
<evidence type="ECO:0000256" key="1">
    <source>
        <dbReference type="ARBA" id="ARBA00022679"/>
    </source>
</evidence>
<dbReference type="InterPro" id="IPR050832">
    <property type="entry name" value="Bact_Acetyltransf"/>
</dbReference>
<dbReference type="RefSeq" id="WP_073074410.1">
    <property type="nucleotide sequence ID" value="NZ_MPPI01000036.1"/>
</dbReference>
<dbReference type="CDD" id="cd04301">
    <property type="entry name" value="NAT_SF"/>
    <property type="match status" value="1"/>
</dbReference>
<sequence>MKQLSVKIAHLPDDWAPIRAIRRAVFQQEQGVEEALEFDGRDDEAVQFLASLDDRPVGTARIRFLSQSTAKLERLAVLSDARKQGVGQQIMQTALKFLGEKNISEIRIHAQEPVKEFYQALGFEAEGDRFEEAGIPHFKMSKRLG</sequence>
<keyword evidence="1 4" id="KW-0808">Transferase</keyword>
<dbReference type="STRING" id="1920490.GCA_001895925_02001"/>
<proteinExistence type="predicted"/>
<dbReference type="EMBL" id="PVWG01000034">
    <property type="protein sequence ID" value="PSB16980.1"/>
    <property type="molecule type" value="Genomic_DNA"/>
</dbReference>
<evidence type="ECO:0000313" key="5">
    <source>
        <dbReference type="Proteomes" id="UP000238634"/>
    </source>
</evidence>
<dbReference type="Proteomes" id="UP000238634">
    <property type="component" value="Unassembled WGS sequence"/>
</dbReference>
<evidence type="ECO:0000313" key="4">
    <source>
        <dbReference type="EMBL" id="PSB16980.1"/>
    </source>
</evidence>
<dbReference type="OrthoDB" id="9796171at2"/>
<dbReference type="AlphaFoldDB" id="A0A2T1D8Z7"/>
<keyword evidence="2" id="KW-0012">Acyltransferase</keyword>
<organism evidence="4 5">
    <name type="scientific">Phormidesmis priestleyi ULC007</name>
    <dbReference type="NCBI Taxonomy" id="1920490"/>
    <lineage>
        <taxon>Bacteria</taxon>
        <taxon>Bacillati</taxon>
        <taxon>Cyanobacteriota</taxon>
        <taxon>Cyanophyceae</taxon>
        <taxon>Leptolyngbyales</taxon>
        <taxon>Leptolyngbyaceae</taxon>
        <taxon>Phormidesmis</taxon>
    </lineage>
</organism>
<gene>
    <name evidence="4" type="ORF">C7B65_19985</name>
</gene>
<keyword evidence="5" id="KW-1185">Reference proteome</keyword>
<dbReference type="PANTHER" id="PTHR43877">
    <property type="entry name" value="AMINOALKYLPHOSPHONATE N-ACETYLTRANSFERASE-RELATED-RELATED"/>
    <property type="match status" value="1"/>
</dbReference>
<dbReference type="Pfam" id="PF13673">
    <property type="entry name" value="Acetyltransf_10"/>
    <property type="match status" value="1"/>
</dbReference>
<dbReference type="PROSITE" id="PS51186">
    <property type="entry name" value="GNAT"/>
    <property type="match status" value="1"/>
</dbReference>
<reference evidence="4 5" key="2">
    <citation type="submission" date="2018-03" db="EMBL/GenBank/DDBJ databases">
        <title>The ancient ancestry and fast evolution of plastids.</title>
        <authorList>
            <person name="Moore K.R."/>
            <person name="Magnabosco C."/>
            <person name="Momper L."/>
            <person name="Gold D.A."/>
            <person name="Bosak T."/>
            <person name="Fournier G.P."/>
        </authorList>
    </citation>
    <scope>NUCLEOTIDE SEQUENCE [LARGE SCALE GENOMIC DNA]</scope>
    <source>
        <strain evidence="4 5">ULC007</strain>
    </source>
</reference>
<evidence type="ECO:0000256" key="2">
    <source>
        <dbReference type="ARBA" id="ARBA00023315"/>
    </source>
</evidence>
<dbReference type="GO" id="GO:0016747">
    <property type="term" value="F:acyltransferase activity, transferring groups other than amino-acyl groups"/>
    <property type="evidence" value="ECO:0007669"/>
    <property type="project" value="InterPro"/>
</dbReference>
<dbReference type="Gene3D" id="3.40.630.30">
    <property type="match status" value="1"/>
</dbReference>
<comment type="caution">
    <text evidence="4">The sequence shown here is derived from an EMBL/GenBank/DDBJ whole genome shotgun (WGS) entry which is preliminary data.</text>
</comment>
<protein>
    <submittedName>
        <fullName evidence="4">GNAT family N-acetyltransferase</fullName>
    </submittedName>
</protein>
<dbReference type="InterPro" id="IPR016181">
    <property type="entry name" value="Acyl_CoA_acyltransferase"/>
</dbReference>
<feature type="domain" description="N-acetyltransferase" evidence="3">
    <location>
        <begin position="6"/>
        <end position="145"/>
    </location>
</feature>
<reference evidence="4 5" key="1">
    <citation type="submission" date="2018-02" db="EMBL/GenBank/DDBJ databases">
        <authorList>
            <person name="Cohen D.B."/>
            <person name="Kent A.D."/>
        </authorList>
    </citation>
    <scope>NUCLEOTIDE SEQUENCE [LARGE SCALE GENOMIC DNA]</scope>
    <source>
        <strain evidence="4 5">ULC007</strain>
    </source>
</reference>
<name>A0A2T1D8Z7_9CYAN</name>
<accession>A0A2T1D8Z7</accession>
<evidence type="ECO:0000259" key="3">
    <source>
        <dbReference type="PROSITE" id="PS51186"/>
    </source>
</evidence>
<dbReference type="SUPFAM" id="SSF55729">
    <property type="entry name" value="Acyl-CoA N-acyltransferases (Nat)"/>
    <property type="match status" value="1"/>
</dbReference>